<keyword evidence="2" id="KW-0808">Transferase</keyword>
<dbReference type="PANTHER" id="PTHR22753">
    <property type="entry name" value="TRANSMEMBRANE PROTEIN 68"/>
    <property type="match status" value="1"/>
</dbReference>
<dbReference type="Pfam" id="PF01553">
    <property type="entry name" value="Acyltransferase"/>
    <property type="match status" value="1"/>
</dbReference>
<evidence type="ECO:0000313" key="3">
    <source>
        <dbReference type="Proteomes" id="UP001379533"/>
    </source>
</evidence>
<feature type="domain" description="Phospholipid/glycerol acyltransferase" evidence="1">
    <location>
        <begin position="105"/>
        <end position="223"/>
    </location>
</feature>
<dbReference type="RefSeq" id="WP_394850406.1">
    <property type="nucleotide sequence ID" value="NZ_CP089982.1"/>
</dbReference>
<dbReference type="CDD" id="cd07987">
    <property type="entry name" value="LPLAT_MGAT-like"/>
    <property type="match status" value="1"/>
</dbReference>
<keyword evidence="3" id="KW-1185">Reference proteome</keyword>
<dbReference type="PANTHER" id="PTHR22753:SF14">
    <property type="entry name" value="MONOACYLGLYCEROL_DIACYLGLYCEROL O-ACYLTRANSFERASE"/>
    <property type="match status" value="1"/>
</dbReference>
<organism evidence="2 3">
    <name type="scientific">Pendulispora brunnea</name>
    <dbReference type="NCBI Taxonomy" id="2905690"/>
    <lineage>
        <taxon>Bacteria</taxon>
        <taxon>Pseudomonadati</taxon>
        <taxon>Myxococcota</taxon>
        <taxon>Myxococcia</taxon>
        <taxon>Myxococcales</taxon>
        <taxon>Sorangiineae</taxon>
        <taxon>Pendulisporaceae</taxon>
        <taxon>Pendulispora</taxon>
    </lineage>
</organism>
<name>A0ABZ2KMM1_9BACT</name>
<dbReference type="Proteomes" id="UP001379533">
    <property type="component" value="Chromosome"/>
</dbReference>
<keyword evidence="2" id="KW-0012">Acyltransferase</keyword>
<protein>
    <submittedName>
        <fullName evidence="2">Acyltransferase family protein</fullName>
    </submittedName>
</protein>
<sequence>MPANNEQASSALVRIGSAARAAWPWARRVREAAGETLDSWMSSLLGEDFTERLQRVPVSLGSSGVDPFGLDPGWTKYALASAAFLHRRYFRTDVYGANQVPTGRVLLIANHSGQIPIDGAIIGATMFMDVEPPRFVRAMVEKWSQSIPFVSTLFPRVGQVVGVPENARRLLEQGEALLVFPEGARGISKTFDRRYQLTDFGLGFMRLAIETKTPIIPIAVIGGEEQYISVGNLDTVAKLLRMPSFPVIPQFLLPGGQLPLPTKYRVYFGEPMHFTGDHDDDDAVIEEKVWLVKATIQSMLNRGIKARRSVFW</sequence>
<gene>
    <name evidence="2" type="ORF">LZC95_23475</name>
</gene>
<evidence type="ECO:0000259" key="1">
    <source>
        <dbReference type="SMART" id="SM00563"/>
    </source>
</evidence>
<evidence type="ECO:0000313" key="2">
    <source>
        <dbReference type="EMBL" id="WXA99764.1"/>
    </source>
</evidence>
<dbReference type="InterPro" id="IPR002123">
    <property type="entry name" value="Plipid/glycerol_acylTrfase"/>
</dbReference>
<proteinExistence type="predicted"/>
<dbReference type="EMBL" id="CP089982">
    <property type="protein sequence ID" value="WXA99764.1"/>
    <property type="molecule type" value="Genomic_DNA"/>
</dbReference>
<dbReference type="SMART" id="SM00563">
    <property type="entry name" value="PlsC"/>
    <property type="match status" value="1"/>
</dbReference>
<dbReference type="SUPFAM" id="SSF69593">
    <property type="entry name" value="Glycerol-3-phosphate (1)-acyltransferase"/>
    <property type="match status" value="1"/>
</dbReference>
<accession>A0ABZ2KMM1</accession>
<dbReference type="GO" id="GO:0016746">
    <property type="term" value="F:acyltransferase activity"/>
    <property type="evidence" value="ECO:0007669"/>
    <property type="project" value="UniProtKB-KW"/>
</dbReference>
<reference evidence="2 3" key="1">
    <citation type="submission" date="2021-12" db="EMBL/GenBank/DDBJ databases">
        <title>Discovery of the Pendulisporaceae a myxobacterial family with distinct sporulation behavior and unique specialized metabolism.</title>
        <authorList>
            <person name="Garcia R."/>
            <person name="Popoff A."/>
            <person name="Bader C.D."/>
            <person name="Loehr J."/>
            <person name="Walesch S."/>
            <person name="Walt C."/>
            <person name="Boldt J."/>
            <person name="Bunk B."/>
            <person name="Haeckl F.J.F.P.J."/>
            <person name="Gunesch A.P."/>
            <person name="Birkelbach J."/>
            <person name="Nuebel U."/>
            <person name="Pietschmann T."/>
            <person name="Bach T."/>
            <person name="Mueller R."/>
        </authorList>
    </citation>
    <scope>NUCLEOTIDE SEQUENCE [LARGE SCALE GENOMIC DNA]</scope>
    <source>
        <strain evidence="2 3">MSr12523</strain>
    </source>
</reference>